<organism evidence="1 2">
    <name type="scientific">Phormidesmis priestleyi</name>
    <dbReference type="NCBI Taxonomy" id="268141"/>
    <lineage>
        <taxon>Bacteria</taxon>
        <taxon>Bacillati</taxon>
        <taxon>Cyanobacteriota</taxon>
        <taxon>Cyanophyceae</taxon>
        <taxon>Leptolyngbyales</taxon>
        <taxon>Leptolyngbyaceae</taxon>
        <taxon>Phormidesmis</taxon>
    </lineage>
</organism>
<protein>
    <submittedName>
        <fullName evidence="1">Uncharacterized protein</fullName>
    </submittedName>
</protein>
<gene>
    <name evidence="1" type="ORF">DCF15_06785</name>
</gene>
<proteinExistence type="predicted"/>
<accession>A0A2W4XJL0</accession>
<reference evidence="2" key="1">
    <citation type="submission" date="2018-04" db="EMBL/GenBank/DDBJ databases">
        <authorList>
            <person name="Cornet L."/>
        </authorList>
    </citation>
    <scope>NUCLEOTIDE SEQUENCE [LARGE SCALE GENOMIC DNA]</scope>
</reference>
<evidence type="ECO:0000313" key="1">
    <source>
        <dbReference type="EMBL" id="PZO57600.1"/>
    </source>
</evidence>
<dbReference type="Proteomes" id="UP000249794">
    <property type="component" value="Unassembled WGS sequence"/>
</dbReference>
<dbReference type="AlphaFoldDB" id="A0A2W4XJL0"/>
<reference evidence="1 2" key="2">
    <citation type="submission" date="2018-06" db="EMBL/GenBank/DDBJ databases">
        <title>Metagenomic assembly of (sub)arctic Cyanobacteria and their associated microbiome from non-axenic cultures.</title>
        <authorList>
            <person name="Baurain D."/>
        </authorList>
    </citation>
    <scope>NUCLEOTIDE SEQUENCE [LARGE SCALE GENOMIC DNA]</scope>
    <source>
        <strain evidence="1">ULC027bin1</strain>
    </source>
</reference>
<dbReference type="EMBL" id="QBMP01000049">
    <property type="protein sequence ID" value="PZO57600.1"/>
    <property type="molecule type" value="Genomic_DNA"/>
</dbReference>
<evidence type="ECO:0000313" key="2">
    <source>
        <dbReference type="Proteomes" id="UP000249794"/>
    </source>
</evidence>
<sequence>MRRPLNAWHRHVENWQFAFIQENIMPLGHTAWQGYLTQGRGLVTRKVSIIEAASSTVSGDVMSENALYIPASEVAIYLKRYGLKADVTNRLTTRVQTYCPSREILVFMERRGEISISLLTNLAIAPPDCYRQVCNRWEEFYLEPRSAGRSS</sequence>
<comment type="caution">
    <text evidence="1">The sequence shown here is derived from an EMBL/GenBank/DDBJ whole genome shotgun (WGS) entry which is preliminary data.</text>
</comment>
<name>A0A2W4XJL0_9CYAN</name>